<feature type="transmembrane region" description="Helical" evidence="4">
    <location>
        <begin position="757"/>
        <end position="779"/>
    </location>
</feature>
<keyword evidence="4" id="KW-0812">Transmembrane</keyword>
<keyword evidence="4" id="KW-1133">Transmembrane helix</keyword>
<proteinExistence type="predicted"/>
<keyword evidence="1" id="KW-0433">Leucine-rich repeat</keyword>
<protein>
    <submittedName>
        <fullName evidence="5">Uncharacterized protein</fullName>
    </submittedName>
</protein>
<evidence type="ECO:0000256" key="2">
    <source>
        <dbReference type="ARBA" id="ARBA00022737"/>
    </source>
</evidence>
<dbReference type="PANTHER" id="PTHR48056">
    <property type="entry name" value="LRR RECEPTOR-LIKE SERINE/THREONINE-PROTEIN KINASE-RELATED"/>
    <property type="match status" value="1"/>
</dbReference>
<dbReference type="InterPro" id="IPR032675">
    <property type="entry name" value="LRR_dom_sf"/>
</dbReference>
<name>A0ABR0UVK1_REHGL</name>
<keyword evidence="2" id="KW-0677">Repeat</keyword>
<dbReference type="InterPro" id="IPR003591">
    <property type="entry name" value="Leu-rich_rpt_typical-subtyp"/>
</dbReference>
<dbReference type="SMART" id="SM00369">
    <property type="entry name" value="LRR_TYP"/>
    <property type="match status" value="7"/>
</dbReference>
<dbReference type="InterPro" id="IPR050647">
    <property type="entry name" value="Plant_LRR-RLKs"/>
</dbReference>
<evidence type="ECO:0000313" key="5">
    <source>
        <dbReference type="EMBL" id="KAK6125985.1"/>
    </source>
</evidence>
<sequence>MISGGIDNSTGLFGLRYLENLNLAFNTFNSIQIPTGLQNLTNLAYLNLSNAGFGGQVPIEISRMKNLVILDLSSLFPGLEPLKLENPNLKMLVQNLTGLQELYLDAVNISAQKNDWCQALSSSLPNLRNLSLRDCDLSGPLDSSLSRLRLLSVLRLDRNNLSTTVPDFFANFTNLTILTLSSSDLTGPFPEIIFQVPTLQTLDLSNNMLLSGTIKQFPRSSSFRSIVLSYTSFSGSLPDSIMNLRMLSKIDLSNCNFTGPIPITMANLTELVYLDFSVNNFTGLIPMFQMSKKLSYIDLSRNSLKGSLSSMHFEGLSSLVYMSLRYNLLSGSIPNSLFGLPSLQRLQLSNNKFSGPINEFSTSNSSNLDTLDLSSNQLEGSIPESFFELERLNVLSLSSNFFNGTVKLEKIQRLSNLTRLELGYNNLSVDSLSQFPQLSRLNLASCNLSSFPDLRNQSRLTFLDLSNNNINGEIPSWIWNIGNGTLLHLNLSCNLLVDFQKPFNISLSLSVLDLHSNSLRGEFPMPPASSIYVDYSSNNFQHTIPPDIGNFISFAMFFSLSNNSLTGKIPESLCSAAYLQVLDLSGNNLNGSIPPCLVETITSLGVLNLGRNNISGGLPDTFSVNCSLKTLDLSINNLGGNIPLSMANCKSLEVVNVGNNKINDRFPCMLKNSSSLRVLVLRNNRFHGDLRCPPTINESWPNLQIIDIAFNNFTGELYPKCISSWRGMALDNDEQVRRNHHASKNSVPRLSKIEFDWQFIFTGLGFGVGASLIIAPLAFCEEWREKCIDNLDRFLKLIFPRYGFSYVRYDGKIEAVENIEDEMTDDDEDGDEEGTEMDYRTEGTVCFAQNWIFKEEKWCTIQNVHATTHHPHSPLQTLHRHLLRY</sequence>
<gene>
    <name evidence="5" type="ORF">DH2020_040293</name>
</gene>
<keyword evidence="3" id="KW-0325">Glycoprotein</keyword>
<dbReference type="PROSITE" id="PS51450">
    <property type="entry name" value="LRR"/>
    <property type="match status" value="1"/>
</dbReference>
<evidence type="ECO:0000256" key="1">
    <source>
        <dbReference type="ARBA" id="ARBA00022614"/>
    </source>
</evidence>
<dbReference type="Proteomes" id="UP001318860">
    <property type="component" value="Unassembled WGS sequence"/>
</dbReference>
<organism evidence="5 6">
    <name type="scientific">Rehmannia glutinosa</name>
    <name type="common">Chinese foxglove</name>
    <dbReference type="NCBI Taxonomy" id="99300"/>
    <lineage>
        <taxon>Eukaryota</taxon>
        <taxon>Viridiplantae</taxon>
        <taxon>Streptophyta</taxon>
        <taxon>Embryophyta</taxon>
        <taxon>Tracheophyta</taxon>
        <taxon>Spermatophyta</taxon>
        <taxon>Magnoliopsida</taxon>
        <taxon>eudicotyledons</taxon>
        <taxon>Gunneridae</taxon>
        <taxon>Pentapetalae</taxon>
        <taxon>asterids</taxon>
        <taxon>lamiids</taxon>
        <taxon>Lamiales</taxon>
        <taxon>Orobanchaceae</taxon>
        <taxon>Rehmannieae</taxon>
        <taxon>Rehmannia</taxon>
    </lineage>
</organism>
<dbReference type="Gene3D" id="3.80.10.10">
    <property type="entry name" value="Ribonuclease Inhibitor"/>
    <property type="match status" value="6"/>
</dbReference>
<reference evidence="5 6" key="1">
    <citation type="journal article" date="2021" name="Comput. Struct. Biotechnol. J.">
        <title>De novo genome assembly of the potent medicinal plant Rehmannia glutinosa using nanopore technology.</title>
        <authorList>
            <person name="Ma L."/>
            <person name="Dong C."/>
            <person name="Song C."/>
            <person name="Wang X."/>
            <person name="Zheng X."/>
            <person name="Niu Y."/>
            <person name="Chen S."/>
            <person name="Feng W."/>
        </authorList>
    </citation>
    <scope>NUCLEOTIDE SEQUENCE [LARGE SCALE GENOMIC DNA]</scope>
    <source>
        <strain evidence="5">DH-2019</strain>
    </source>
</reference>
<keyword evidence="4" id="KW-0472">Membrane</keyword>
<dbReference type="SUPFAM" id="SSF52058">
    <property type="entry name" value="L domain-like"/>
    <property type="match status" value="4"/>
</dbReference>
<dbReference type="EMBL" id="JABTTQ020002066">
    <property type="protein sequence ID" value="KAK6125985.1"/>
    <property type="molecule type" value="Genomic_DNA"/>
</dbReference>
<dbReference type="Pfam" id="PF00560">
    <property type="entry name" value="LRR_1"/>
    <property type="match status" value="8"/>
</dbReference>
<dbReference type="Pfam" id="PF13855">
    <property type="entry name" value="LRR_8"/>
    <property type="match status" value="1"/>
</dbReference>
<dbReference type="PANTHER" id="PTHR48056:SF57">
    <property type="entry name" value="LEUCINE-RICH REPEAT-CONTAINING N-TERMINAL PLANT-TYPE DOMAIN-CONTAINING PROTEIN"/>
    <property type="match status" value="1"/>
</dbReference>
<comment type="caution">
    <text evidence="5">The sequence shown here is derived from an EMBL/GenBank/DDBJ whole genome shotgun (WGS) entry which is preliminary data.</text>
</comment>
<evidence type="ECO:0000313" key="6">
    <source>
        <dbReference type="Proteomes" id="UP001318860"/>
    </source>
</evidence>
<evidence type="ECO:0000256" key="3">
    <source>
        <dbReference type="ARBA" id="ARBA00023180"/>
    </source>
</evidence>
<dbReference type="InterPro" id="IPR001611">
    <property type="entry name" value="Leu-rich_rpt"/>
</dbReference>
<evidence type="ECO:0000256" key="4">
    <source>
        <dbReference type="SAM" id="Phobius"/>
    </source>
</evidence>
<accession>A0ABR0UVK1</accession>
<keyword evidence="6" id="KW-1185">Reference proteome</keyword>